<dbReference type="Proteomes" id="UP000823775">
    <property type="component" value="Unassembled WGS sequence"/>
</dbReference>
<comment type="caution">
    <text evidence="2">The sequence shown here is derived from an EMBL/GenBank/DDBJ whole genome shotgun (WGS) entry which is preliminary data.</text>
</comment>
<keyword evidence="3" id="KW-1185">Reference proteome</keyword>
<organism evidence="2 3">
    <name type="scientific">Datura stramonium</name>
    <name type="common">Jimsonweed</name>
    <name type="synonym">Common thornapple</name>
    <dbReference type="NCBI Taxonomy" id="4076"/>
    <lineage>
        <taxon>Eukaryota</taxon>
        <taxon>Viridiplantae</taxon>
        <taxon>Streptophyta</taxon>
        <taxon>Embryophyta</taxon>
        <taxon>Tracheophyta</taxon>
        <taxon>Spermatophyta</taxon>
        <taxon>Magnoliopsida</taxon>
        <taxon>eudicotyledons</taxon>
        <taxon>Gunneridae</taxon>
        <taxon>Pentapetalae</taxon>
        <taxon>asterids</taxon>
        <taxon>lamiids</taxon>
        <taxon>Solanales</taxon>
        <taxon>Solanaceae</taxon>
        <taxon>Solanoideae</taxon>
        <taxon>Datureae</taxon>
        <taxon>Datura</taxon>
    </lineage>
</organism>
<feature type="compositionally biased region" description="Polar residues" evidence="1">
    <location>
        <begin position="17"/>
        <end position="27"/>
    </location>
</feature>
<feature type="compositionally biased region" description="Low complexity" evidence="1">
    <location>
        <begin position="28"/>
        <end position="44"/>
    </location>
</feature>
<reference evidence="2 3" key="1">
    <citation type="journal article" date="2021" name="BMC Genomics">
        <title>Datura genome reveals duplications of psychoactive alkaloid biosynthetic genes and high mutation rate following tissue culture.</title>
        <authorList>
            <person name="Rajewski A."/>
            <person name="Carter-House D."/>
            <person name="Stajich J."/>
            <person name="Litt A."/>
        </authorList>
    </citation>
    <scope>NUCLEOTIDE SEQUENCE [LARGE SCALE GENOMIC DNA]</scope>
    <source>
        <strain evidence="2">AR-01</strain>
    </source>
</reference>
<evidence type="ECO:0000313" key="2">
    <source>
        <dbReference type="EMBL" id="MCD9640718.1"/>
    </source>
</evidence>
<accession>A0ABS8V391</accession>
<feature type="region of interest" description="Disordered" evidence="1">
    <location>
        <begin position="16"/>
        <end position="44"/>
    </location>
</feature>
<evidence type="ECO:0000256" key="1">
    <source>
        <dbReference type="SAM" id="MobiDB-lite"/>
    </source>
</evidence>
<protein>
    <submittedName>
        <fullName evidence="2">Uncharacterized protein</fullName>
    </submittedName>
</protein>
<sequence>MASSSNMENLTLMFPCQKTTPSSTQEEPLSVPVTSPLTPPSSKTLVSSLVPLSAMTPTTTDPTATQTLGWALLTFLFSSSKGKAKEGTSEVQVTEEKDDDVSLSLMVVDCVIMQEGEPGSTWELI</sequence>
<evidence type="ECO:0000313" key="3">
    <source>
        <dbReference type="Proteomes" id="UP000823775"/>
    </source>
</evidence>
<proteinExistence type="predicted"/>
<dbReference type="EMBL" id="JACEIK010003188">
    <property type="protein sequence ID" value="MCD9640718.1"/>
    <property type="molecule type" value="Genomic_DNA"/>
</dbReference>
<gene>
    <name evidence="2" type="ORF">HAX54_026194</name>
</gene>
<name>A0ABS8V391_DATST</name>